<keyword evidence="13" id="KW-1185">Reference proteome</keyword>
<dbReference type="Gene3D" id="1.20.5.1930">
    <property type="match status" value="1"/>
</dbReference>
<name>A0ABT1HN64_STRSD</name>
<keyword evidence="6 12" id="KW-0418">Kinase</keyword>
<dbReference type="GO" id="GO:0016301">
    <property type="term" value="F:kinase activity"/>
    <property type="evidence" value="ECO:0007669"/>
    <property type="project" value="UniProtKB-KW"/>
</dbReference>
<evidence type="ECO:0000256" key="9">
    <source>
        <dbReference type="SAM" id="Phobius"/>
    </source>
</evidence>
<dbReference type="Gene3D" id="3.30.565.10">
    <property type="entry name" value="Histidine kinase-like ATPase, C-terminal domain"/>
    <property type="match status" value="1"/>
</dbReference>
<keyword evidence="8" id="KW-0902">Two-component regulatory system</keyword>
<feature type="transmembrane region" description="Helical" evidence="9">
    <location>
        <begin position="170"/>
        <end position="194"/>
    </location>
</feature>
<dbReference type="PANTHER" id="PTHR24421">
    <property type="entry name" value="NITRATE/NITRITE SENSOR PROTEIN NARX-RELATED"/>
    <property type="match status" value="1"/>
</dbReference>
<comment type="catalytic activity">
    <reaction evidence="1">
        <text>ATP + protein L-histidine = ADP + protein N-phospho-L-histidine.</text>
        <dbReference type="EC" id="2.7.13.3"/>
    </reaction>
</comment>
<evidence type="ECO:0000256" key="6">
    <source>
        <dbReference type="ARBA" id="ARBA00022777"/>
    </source>
</evidence>
<organism evidence="12 13">
    <name type="scientific">Streptoalloteichus tenebrarius (strain ATCC 17920 / DSM 40477 / JCM 4838 / CBS 697.72 / NBRC 16177 / NCIMB 11028 / NRRL B-12390 / A12253. 1 / ISP 5477)</name>
    <name type="common">Streptomyces tenebrarius</name>
    <dbReference type="NCBI Taxonomy" id="1933"/>
    <lineage>
        <taxon>Bacteria</taxon>
        <taxon>Bacillati</taxon>
        <taxon>Actinomycetota</taxon>
        <taxon>Actinomycetes</taxon>
        <taxon>Pseudonocardiales</taxon>
        <taxon>Pseudonocardiaceae</taxon>
        <taxon>Streptoalloteichus</taxon>
    </lineage>
</organism>
<dbReference type="CDD" id="cd16917">
    <property type="entry name" value="HATPase_UhpB-NarQ-NarX-like"/>
    <property type="match status" value="1"/>
</dbReference>
<dbReference type="Pfam" id="PF13796">
    <property type="entry name" value="Sensor"/>
    <property type="match status" value="1"/>
</dbReference>
<feature type="transmembrane region" description="Helical" evidence="9">
    <location>
        <begin position="41"/>
        <end position="62"/>
    </location>
</feature>
<feature type="transmembrane region" description="Helical" evidence="9">
    <location>
        <begin position="131"/>
        <end position="150"/>
    </location>
</feature>
<dbReference type="EMBL" id="JAMTCP010000002">
    <property type="protein sequence ID" value="MCP2256933.1"/>
    <property type="molecule type" value="Genomic_DNA"/>
</dbReference>
<dbReference type="SUPFAM" id="SSF55874">
    <property type="entry name" value="ATPase domain of HSP90 chaperone/DNA topoisomerase II/histidine kinase"/>
    <property type="match status" value="1"/>
</dbReference>
<protein>
    <recommendedName>
        <fullName evidence="2">histidine kinase</fullName>
        <ecNumber evidence="2">2.7.13.3</ecNumber>
    </recommendedName>
</protein>
<keyword evidence="9" id="KW-0812">Transmembrane</keyword>
<evidence type="ECO:0000256" key="8">
    <source>
        <dbReference type="ARBA" id="ARBA00023012"/>
    </source>
</evidence>
<dbReference type="Proteomes" id="UP001205311">
    <property type="component" value="Unassembled WGS sequence"/>
</dbReference>
<proteinExistence type="predicted"/>
<keyword evidence="7" id="KW-0067">ATP-binding</keyword>
<dbReference type="InterPro" id="IPR036890">
    <property type="entry name" value="HATPase_C_sf"/>
</dbReference>
<evidence type="ECO:0000256" key="4">
    <source>
        <dbReference type="ARBA" id="ARBA00022679"/>
    </source>
</evidence>
<keyword evidence="4" id="KW-0808">Transferase</keyword>
<evidence type="ECO:0000256" key="7">
    <source>
        <dbReference type="ARBA" id="ARBA00022840"/>
    </source>
</evidence>
<evidence type="ECO:0000256" key="5">
    <source>
        <dbReference type="ARBA" id="ARBA00022741"/>
    </source>
</evidence>
<gene>
    <name evidence="12" type="ORF">LX15_000616</name>
</gene>
<keyword evidence="9" id="KW-0472">Membrane</keyword>
<dbReference type="InterPro" id="IPR025828">
    <property type="entry name" value="Put_sensor_dom"/>
</dbReference>
<keyword evidence="3" id="KW-0597">Phosphoprotein</keyword>
<keyword evidence="5" id="KW-0547">Nucleotide-binding</keyword>
<dbReference type="InterPro" id="IPR050482">
    <property type="entry name" value="Sensor_HK_TwoCompSys"/>
</dbReference>
<comment type="caution">
    <text evidence="12">The sequence shown here is derived from an EMBL/GenBank/DDBJ whole genome shotgun (WGS) entry which is preliminary data.</text>
</comment>
<dbReference type="PANTHER" id="PTHR24421:SF10">
    <property type="entry name" value="NITRATE_NITRITE SENSOR PROTEIN NARQ"/>
    <property type="match status" value="1"/>
</dbReference>
<feature type="domain" description="Signal transduction histidine kinase subgroup 3 dimerisation and phosphoacceptor" evidence="10">
    <location>
        <begin position="232"/>
        <end position="298"/>
    </location>
</feature>
<keyword evidence="9" id="KW-1133">Transmembrane helix</keyword>
<evidence type="ECO:0000259" key="11">
    <source>
        <dbReference type="Pfam" id="PF13796"/>
    </source>
</evidence>
<reference evidence="12 13" key="1">
    <citation type="submission" date="2022-06" db="EMBL/GenBank/DDBJ databases">
        <title>Genomic Encyclopedia of Archaeal and Bacterial Type Strains, Phase II (KMG-II): from individual species to whole genera.</title>
        <authorList>
            <person name="Goeker M."/>
        </authorList>
    </citation>
    <scope>NUCLEOTIDE SEQUENCE [LARGE SCALE GENOMIC DNA]</scope>
    <source>
        <strain evidence="12 13">DSM 40477</strain>
    </source>
</reference>
<evidence type="ECO:0000313" key="13">
    <source>
        <dbReference type="Proteomes" id="UP001205311"/>
    </source>
</evidence>
<feature type="domain" description="Putative sensor" evidence="11">
    <location>
        <begin position="42"/>
        <end position="203"/>
    </location>
</feature>
<dbReference type="EC" id="2.7.13.3" evidence="2"/>
<evidence type="ECO:0000259" key="10">
    <source>
        <dbReference type="Pfam" id="PF07730"/>
    </source>
</evidence>
<evidence type="ECO:0000313" key="12">
    <source>
        <dbReference type="EMBL" id="MCP2256933.1"/>
    </source>
</evidence>
<dbReference type="Pfam" id="PF07730">
    <property type="entry name" value="HisKA_3"/>
    <property type="match status" value="1"/>
</dbReference>
<evidence type="ECO:0000256" key="3">
    <source>
        <dbReference type="ARBA" id="ARBA00022553"/>
    </source>
</evidence>
<sequence length="422" mass="46542">MSGNVRSSGREDSASDRPQTVWDLLRRNPGRLVATSWPWRCLCYLLASPLVALAWVLCAWPLGPWAAVPLGGVERWRLGWIDVSARRAAHHGSSPAKIRWTRPRGRDLWLLCFYGLLLLPLSIVDMAVVATVLAVPTALVLAPFWLWLAPAEPPEVYSWLHVRAESTVSQVWACLAGLLLTVVALYVVTAFAAGRGHLARLLLMGSREEQLGRRVRQLSRSRSRIAAGFELERRRIERDLHDGAQQRLTSLVMKLGLLRFDLRSGKEPDPALLDRAYEEARRALTEVRDLVRGIYPATLREEGLGPALTEVVEELPLPVETRLDLRERLDETVESTLYFAVCEALTNVVRHSRARSARLDVTQERDLLVALVADDGAGGADPSRGTGLLGIMDRVEAIGGTVTVSSPSGGPTVVRMEVPCGS</sequence>
<evidence type="ECO:0000256" key="2">
    <source>
        <dbReference type="ARBA" id="ARBA00012438"/>
    </source>
</evidence>
<dbReference type="InterPro" id="IPR011712">
    <property type="entry name" value="Sig_transdc_His_kin_sub3_dim/P"/>
</dbReference>
<evidence type="ECO:0000256" key="1">
    <source>
        <dbReference type="ARBA" id="ARBA00000085"/>
    </source>
</evidence>
<accession>A0ABT1HN64</accession>